<dbReference type="OrthoDB" id="5803771at2759"/>
<keyword evidence="3" id="KW-1185">Reference proteome</keyword>
<reference evidence="2" key="1">
    <citation type="submission" date="2021-12" db="EMBL/GenBank/DDBJ databases">
        <authorList>
            <person name="King R."/>
        </authorList>
    </citation>
    <scope>NUCLEOTIDE SEQUENCE</scope>
</reference>
<gene>
    <name evidence="2" type="ORF">MELIAE_LOCUS11797</name>
</gene>
<accession>A0A9P0BGP3</accession>
<feature type="region of interest" description="Disordered" evidence="1">
    <location>
        <begin position="57"/>
        <end position="129"/>
    </location>
</feature>
<evidence type="ECO:0000256" key="1">
    <source>
        <dbReference type="SAM" id="MobiDB-lite"/>
    </source>
</evidence>
<proteinExistence type="predicted"/>
<dbReference type="EMBL" id="OV121139">
    <property type="protein sequence ID" value="CAH0562774.1"/>
    <property type="molecule type" value="Genomic_DNA"/>
</dbReference>
<evidence type="ECO:0000313" key="2">
    <source>
        <dbReference type="EMBL" id="CAH0562774.1"/>
    </source>
</evidence>
<evidence type="ECO:0008006" key="4">
    <source>
        <dbReference type="Google" id="ProtNLM"/>
    </source>
</evidence>
<dbReference type="Proteomes" id="UP001154078">
    <property type="component" value="Chromosome 8"/>
</dbReference>
<organism evidence="2 3">
    <name type="scientific">Brassicogethes aeneus</name>
    <name type="common">Rape pollen beetle</name>
    <name type="synonym">Meligethes aeneus</name>
    <dbReference type="NCBI Taxonomy" id="1431903"/>
    <lineage>
        <taxon>Eukaryota</taxon>
        <taxon>Metazoa</taxon>
        <taxon>Ecdysozoa</taxon>
        <taxon>Arthropoda</taxon>
        <taxon>Hexapoda</taxon>
        <taxon>Insecta</taxon>
        <taxon>Pterygota</taxon>
        <taxon>Neoptera</taxon>
        <taxon>Endopterygota</taxon>
        <taxon>Coleoptera</taxon>
        <taxon>Polyphaga</taxon>
        <taxon>Cucujiformia</taxon>
        <taxon>Nitidulidae</taxon>
        <taxon>Meligethinae</taxon>
        <taxon>Brassicogethes</taxon>
    </lineage>
</organism>
<sequence>MFSEEEVTSRWKDEYRRELKKVLLPCSGDGPNNYKPSWTYFEMMGFLKDVMTPAVKSGNLSTCHQSEDKIDVEIEDDDTRDTDIENPPSTSITSNVSEKQPPSISASSTTSQQEREKEYPMQGTKSIWK</sequence>
<name>A0A9P0BGP3_BRAAE</name>
<dbReference type="AlphaFoldDB" id="A0A9P0BGP3"/>
<evidence type="ECO:0000313" key="3">
    <source>
        <dbReference type="Proteomes" id="UP001154078"/>
    </source>
</evidence>
<protein>
    <recommendedName>
        <fullName evidence="4">MADF domain-containing protein</fullName>
    </recommendedName>
</protein>
<feature type="compositionally biased region" description="Polar residues" evidence="1">
    <location>
        <begin position="87"/>
        <end position="112"/>
    </location>
</feature>